<dbReference type="Gramene" id="Kaladp0093s0011.1.v1.1">
    <property type="protein sequence ID" value="Kaladp0093s0011.1.v1.1"/>
    <property type="gene ID" value="Kaladp0093s0011.v1.1"/>
</dbReference>
<organism evidence="10 11">
    <name type="scientific">Kalanchoe fedtschenkoi</name>
    <name type="common">Lavender scallops</name>
    <name type="synonym">South American air plant</name>
    <dbReference type="NCBI Taxonomy" id="63787"/>
    <lineage>
        <taxon>Eukaryota</taxon>
        <taxon>Viridiplantae</taxon>
        <taxon>Streptophyta</taxon>
        <taxon>Embryophyta</taxon>
        <taxon>Tracheophyta</taxon>
        <taxon>Spermatophyta</taxon>
        <taxon>Magnoliopsida</taxon>
        <taxon>eudicotyledons</taxon>
        <taxon>Gunneridae</taxon>
        <taxon>Pentapetalae</taxon>
        <taxon>Saxifragales</taxon>
        <taxon>Crassulaceae</taxon>
        <taxon>Kalanchoe</taxon>
    </lineage>
</organism>
<feature type="transmembrane region" description="Helical" evidence="9">
    <location>
        <begin position="297"/>
        <end position="321"/>
    </location>
</feature>
<comment type="catalytic activity">
    <reaction evidence="8">
        <text>fluoride(in) = fluoride(out)</text>
        <dbReference type="Rhea" id="RHEA:76159"/>
        <dbReference type="ChEBI" id="CHEBI:17051"/>
    </reaction>
    <physiologicalReaction direction="left-to-right" evidence="8">
        <dbReference type="Rhea" id="RHEA:76160"/>
    </physiologicalReaction>
</comment>
<evidence type="ECO:0000256" key="5">
    <source>
        <dbReference type="ARBA" id="ARBA00022989"/>
    </source>
</evidence>
<dbReference type="EnsemblPlants" id="Kaladp0093s0011.1.v1.1">
    <property type="protein sequence ID" value="Kaladp0093s0011.1.v1.1"/>
    <property type="gene ID" value="Kaladp0093s0011.v1.1"/>
</dbReference>
<evidence type="ECO:0000256" key="2">
    <source>
        <dbReference type="ARBA" id="ARBA00004651"/>
    </source>
</evidence>
<feature type="transmembrane region" description="Helical" evidence="9">
    <location>
        <begin position="198"/>
        <end position="215"/>
    </location>
</feature>
<accession>A0A7N1A5W4</accession>
<name>A0A7N1A5W4_KALFE</name>
<evidence type="ECO:0000256" key="1">
    <source>
        <dbReference type="ARBA" id="ARBA00002598"/>
    </source>
</evidence>
<dbReference type="PANTHER" id="PTHR28259">
    <property type="entry name" value="FLUORIDE EXPORT PROTEIN 1-RELATED"/>
    <property type="match status" value="1"/>
</dbReference>
<evidence type="ECO:0000256" key="6">
    <source>
        <dbReference type="ARBA" id="ARBA00023136"/>
    </source>
</evidence>
<keyword evidence="3" id="KW-1003">Cell membrane</keyword>
<keyword evidence="11" id="KW-1185">Reference proteome</keyword>
<evidence type="ECO:0000256" key="3">
    <source>
        <dbReference type="ARBA" id="ARBA00022475"/>
    </source>
</evidence>
<feature type="transmembrane region" description="Helical" evidence="9">
    <location>
        <begin position="20"/>
        <end position="40"/>
    </location>
</feature>
<comment type="similarity">
    <text evidence="7">Belongs to the fluoride channel Fluc/FEX (TC 1.A.43) family.</text>
</comment>
<keyword evidence="5 9" id="KW-1133">Transmembrane helix</keyword>
<dbReference type="Pfam" id="PF02537">
    <property type="entry name" value="CRCB"/>
    <property type="match status" value="1"/>
</dbReference>
<dbReference type="GO" id="GO:0005886">
    <property type="term" value="C:plasma membrane"/>
    <property type="evidence" value="ECO:0007669"/>
    <property type="project" value="UniProtKB-SubCell"/>
</dbReference>
<dbReference type="PANTHER" id="PTHR28259:SF1">
    <property type="entry name" value="FLUORIDE EXPORT PROTEIN 1-RELATED"/>
    <property type="match status" value="1"/>
</dbReference>
<reference evidence="10" key="1">
    <citation type="submission" date="2021-01" db="UniProtKB">
        <authorList>
            <consortium name="EnsemblPlants"/>
        </authorList>
    </citation>
    <scope>IDENTIFICATION</scope>
</reference>
<keyword evidence="4 9" id="KW-0812">Transmembrane</keyword>
<evidence type="ECO:0000256" key="8">
    <source>
        <dbReference type="ARBA" id="ARBA00035585"/>
    </source>
</evidence>
<evidence type="ECO:0000256" key="9">
    <source>
        <dbReference type="SAM" id="Phobius"/>
    </source>
</evidence>
<evidence type="ECO:0000256" key="4">
    <source>
        <dbReference type="ARBA" id="ARBA00022692"/>
    </source>
</evidence>
<evidence type="ECO:0000256" key="7">
    <source>
        <dbReference type="ARBA" id="ARBA00035120"/>
    </source>
</evidence>
<dbReference type="AlphaFoldDB" id="A0A7N1A5W4"/>
<dbReference type="InterPro" id="IPR003691">
    <property type="entry name" value="FluC"/>
</dbReference>
<feature type="transmembrane region" description="Helical" evidence="9">
    <location>
        <begin position="236"/>
        <end position="255"/>
    </location>
</feature>
<evidence type="ECO:0008006" key="12">
    <source>
        <dbReference type="Google" id="ProtNLM"/>
    </source>
</evidence>
<protein>
    <recommendedName>
        <fullName evidence="12">CrcB-like protein</fullName>
    </recommendedName>
</protein>
<evidence type="ECO:0000313" key="11">
    <source>
        <dbReference type="Proteomes" id="UP000594263"/>
    </source>
</evidence>
<proteinExistence type="inferred from homology"/>
<evidence type="ECO:0000313" key="10">
    <source>
        <dbReference type="EnsemblPlants" id="Kaladp0093s0011.1.v1.1"/>
    </source>
</evidence>
<comment type="function">
    <text evidence="1">Fluoride channel required for the rapid expulsion of cytoplasmic fluoride.</text>
</comment>
<keyword evidence="6 9" id="KW-0472">Membrane</keyword>
<comment type="subcellular location">
    <subcellularLocation>
        <location evidence="2">Cell membrane</location>
        <topology evidence="2">Multi-pass membrane protein</topology>
    </subcellularLocation>
</comment>
<feature type="transmembrane region" description="Helical" evidence="9">
    <location>
        <begin position="166"/>
        <end position="186"/>
    </location>
</feature>
<dbReference type="GO" id="GO:1903425">
    <property type="term" value="F:fluoride transmembrane transporter activity"/>
    <property type="evidence" value="ECO:0007669"/>
    <property type="project" value="TreeGrafter"/>
</dbReference>
<feature type="transmembrane region" description="Helical" evidence="9">
    <location>
        <begin position="267"/>
        <end position="285"/>
    </location>
</feature>
<dbReference type="Proteomes" id="UP000594263">
    <property type="component" value="Unplaced"/>
</dbReference>
<sequence length="326" mass="35835">MDYVVRRNNLKELPHSLDYVSCLLHLSVCGIFGLLWMLLLHKFNGFCFLFSVRSSVVLKADISTISEHLDIGLTTGYLGSLTTFSGWNQKMLDLSVNGQWVYASLGFLCGKHIVSWPNWFCPITFSPLLWNLMEKVTTAKGFKGLLGDLKSRSTNQWSLKSYKSHLAVMIALLLVLGVLLVASGLLDAKEFRNGGSEAHLWLACFLAPLGVWIRWTLTRLNGRGIGKSGQFNWVPLGTLAANIGAASMMAALATVNTKNCDTVASGMQFGLLGCMSTVSTFMAEFHTMSPSNQLLRAFAYAAVTVVPSFGIGILIYCIPVWTKRCN</sequence>